<sequence>MVQKRMGRHSPSFTLIESLVALLIVAIVIQGLSFLMQWEKRVIDVHASEDQRISFQLCLSQLEEQGYLLNDVHSNSLTLSSRENNELKLLHVVKERLVLDGDRNGRMVLLGDVAQLRVEKHGCYQTLRVMNGRKRVFSGELLLPEKVRGNGGEQ</sequence>
<comment type="subcellular location">
    <subcellularLocation>
        <location evidence="1">Cell surface</location>
    </subcellularLocation>
</comment>
<name>A0ABT0ZPC0_9LACO</name>
<proteinExistence type="predicted"/>
<keyword evidence="3" id="KW-0472">Membrane</keyword>
<keyword evidence="5" id="KW-1185">Reference proteome</keyword>
<comment type="caution">
    <text evidence="4">The sequence shown here is derived from an EMBL/GenBank/DDBJ whole genome shotgun (WGS) entry which is preliminary data.</text>
</comment>
<evidence type="ECO:0000313" key="5">
    <source>
        <dbReference type="Proteomes" id="UP001523234"/>
    </source>
</evidence>
<evidence type="ECO:0000256" key="2">
    <source>
        <dbReference type="ARBA" id="ARBA00023287"/>
    </source>
</evidence>
<keyword evidence="2" id="KW-0178">Competence</keyword>
<evidence type="ECO:0000256" key="1">
    <source>
        <dbReference type="ARBA" id="ARBA00004241"/>
    </source>
</evidence>
<dbReference type="RefSeq" id="WP_252442418.1">
    <property type="nucleotide sequence ID" value="NZ_JAMWYK010000001.1"/>
</dbReference>
<evidence type="ECO:0000313" key="4">
    <source>
        <dbReference type="EMBL" id="MCO0831812.1"/>
    </source>
</evidence>
<reference evidence="4 5" key="1">
    <citation type="submission" date="2022-06" db="EMBL/GenBank/DDBJ databases">
        <title>Fructobacillus taiwanensis sp. nov., isolated from the honeybee.</title>
        <authorList>
            <person name="Chen Y.-S."/>
            <person name="Wang L.-T."/>
            <person name="Lee Y.-S."/>
            <person name="Chang Y.-C."/>
            <person name="Wu H.-C."/>
            <person name="Liao C.-Y."/>
            <person name="Chen W.-H."/>
            <person name="Deng J.-N."/>
            <person name="Wang Y.-H."/>
        </authorList>
    </citation>
    <scope>NUCLEOTIDE SEQUENCE [LARGE SCALE GENOMIC DNA]</scope>
    <source>
        <strain evidence="4 5">W13</strain>
    </source>
</reference>
<accession>A0ABT0ZPC0</accession>
<evidence type="ECO:0000256" key="3">
    <source>
        <dbReference type="SAM" id="Phobius"/>
    </source>
</evidence>
<feature type="transmembrane region" description="Helical" evidence="3">
    <location>
        <begin position="12"/>
        <end position="36"/>
    </location>
</feature>
<keyword evidence="3" id="KW-1133">Transmembrane helix</keyword>
<gene>
    <name evidence="4" type="ORF">NFX39_01720</name>
</gene>
<dbReference type="Proteomes" id="UP001523234">
    <property type="component" value="Unassembled WGS sequence"/>
</dbReference>
<dbReference type="InterPro" id="IPR012902">
    <property type="entry name" value="N_methyl_site"/>
</dbReference>
<keyword evidence="3" id="KW-0812">Transmembrane</keyword>
<dbReference type="Pfam" id="PF07963">
    <property type="entry name" value="N_methyl"/>
    <property type="match status" value="1"/>
</dbReference>
<protein>
    <submittedName>
        <fullName evidence="4">Prepilin-type N-terminal cleavage/methylation domain-containing protein</fullName>
    </submittedName>
</protein>
<organism evidence="4 5">
    <name type="scientific">Fructobacillus apis</name>
    <dbReference type="NCBI Taxonomy" id="2935017"/>
    <lineage>
        <taxon>Bacteria</taxon>
        <taxon>Bacillati</taxon>
        <taxon>Bacillota</taxon>
        <taxon>Bacilli</taxon>
        <taxon>Lactobacillales</taxon>
        <taxon>Lactobacillaceae</taxon>
        <taxon>Fructobacillus</taxon>
    </lineage>
</organism>
<dbReference type="EMBL" id="JAMWYK010000001">
    <property type="protein sequence ID" value="MCO0831812.1"/>
    <property type="molecule type" value="Genomic_DNA"/>
</dbReference>